<dbReference type="PANTHER" id="PTHR24020">
    <property type="entry name" value="COLLAGEN ALPHA"/>
    <property type="match status" value="1"/>
</dbReference>
<dbReference type="SMART" id="SM00327">
    <property type="entry name" value="VWA"/>
    <property type="match status" value="1"/>
</dbReference>
<dbReference type="SUPFAM" id="SSF53300">
    <property type="entry name" value="vWA-like"/>
    <property type="match status" value="1"/>
</dbReference>
<reference evidence="2 3" key="1">
    <citation type="submission" date="2024-02" db="EMBL/GenBank/DDBJ databases">
        <authorList>
            <person name="Daric V."/>
            <person name="Darras S."/>
        </authorList>
    </citation>
    <scope>NUCLEOTIDE SEQUENCE [LARGE SCALE GENOMIC DNA]</scope>
</reference>
<comment type="caution">
    <text evidence="2">The sequence shown here is derived from an EMBL/GenBank/DDBJ whole genome shotgun (WGS) entry which is preliminary data.</text>
</comment>
<evidence type="ECO:0000259" key="1">
    <source>
        <dbReference type="PROSITE" id="PS50234"/>
    </source>
</evidence>
<proteinExistence type="predicted"/>
<dbReference type="Pfam" id="PF00092">
    <property type="entry name" value="VWA"/>
    <property type="match status" value="1"/>
</dbReference>
<dbReference type="Proteomes" id="UP001642483">
    <property type="component" value="Unassembled WGS sequence"/>
</dbReference>
<feature type="domain" description="VWFA" evidence="1">
    <location>
        <begin position="203"/>
        <end position="388"/>
    </location>
</feature>
<evidence type="ECO:0000313" key="3">
    <source>
        <dbReference type="Proteomes" id="UP001642483"/>
    </source>
</evidence>
<dbReference type="CDD" id="cd01450">
    <property type="entry name" value="vWFA_subfamily_ECM"/>
    <property type="match status" value="1"/>
</dbReference>
<evidence type="ECO:0000313" key="2">
    <source>
        <dbReference type="EMBL" id="CAK8674891.1"/>
    </source>
</evidence>
<dbReference type="EMBL" id="CAWYQH010000013">
    <property type="protein sequence ID" value="CAK8674891.1"/>
    <property type="molecule type" value="Genomic_DNA"/>
</dbReference>
<dbReference type="InterPro" id="IPR036465">
    <property type="entry name" value="vWFA_dom_sf"/>
</dbReference>
<dbReference type="PROSITE" id="PS50234">
    <property type="entry name" value="VWFA"/>
    <property type="match status" value="1"/>
</dbReference>
<name>A0ABP0F5A9_CLALP</name>
<keyword evidence="3" id="KW-1185">Reference proteome</keyword>
<gene>
    <name evidence="2" type="ORF">CVLEPA_LOCUS4543</name>
</gene>
<dbReference type="InterPro" id="IPR050525">
    <property type="entry name" value="ECM_Assembly_Org"/>
</dbReference>
<accession>A0ABP0F5A9</accession>
<dbReference type="Gene3D" id="3.40.50.410">
    <property type="entry name" value="von Willebrand factor, type A domain"/>
    <property type="match status" value="1"/>
</dbReference>
<dbReference type="PANTHER" id="PTHR24020:SF87">
    <property type="entry name" value="COLLAGEN ALPHA-1(VI) CHAIN-LIKE"/>
    <property type="match status" value="1"/>
</dbReference>
<dbReference type="InterPro" id="IPR002035">
    <property type="entry name" value="VWF_A"/>
</dbReference>
<dbReference type="PRINTS" id="PR00453">
    <property type="entry name" value="VWFADOMAIN"/>
</dbReference>
<organism evidence="2 3">
    <name type="scientific">Clavelina lepadiformis</name>
    <name type="common">Light-bulb sea squirt</name>
    <name type="synonym">Ascidia lepadiformis</name>
    <dbReference type="NCBI Taxonomy" id="159417"/>
    <lineage>
        <taxon>Eukaryota</taxon>
        <taxon>Metazoa</taxon>
        <taxon>Chordata</taxon>
        <taxon>Tunicata</taxon>
        <taxon>Ascidiacea</taxon>
        <taxon>Aplousobranchia</taxon>
        <taxon>Clavelinidae</taxon>
        <taxon>Clavelina</taxon>
    </lineage>
</organism>
<protein>
    <recommendedName>
        <fullName evidence="1">VWFA domain-containing protein</fullName>
    </recommendedName>
</protein>
<sequence length="445" mass="48952">MAKLINRKRFFYLICLLLSIITLICDNITYGFNIEPLPSTSINNPNNYSVWNSSNYFGYSLALRRSVNGIVRAVIGSPKERQPITGYQGFAPTIKTQATERSGPGAIYNCPFSFPSVSPSCTRTSPLKLTNDSKIIEDRESLGLSLSLQSGTDVVTVCAPLRMRECTYSYLTHGTCGNSNNFGETWATNPQGGISTTKCQTLDLIFLIDGSGSVNEKDQGNFNRVKEWVKTVTSSFDISSSTDVGVIQYSHAFRNRSLDMQPYITTEVSLGKYHTLTAFNEAVDNISYHSFTTFTAHAINKTVLDFMSGSRYSDKSNQKVMILLTDGRSSDSQDLAASAAYARSLGITIFAVGVADFVREELEIITGSNDRIFTQSDFDQLNQVVGSLQLSISGVLEGGAKKNSSNLLRQSETGFATAMSEVSEKALSWFVWMCSYESMGYSLHC</sequence>